<keyword evidence="6" id="KW-0547">Nucleotide-binding</keyword>
<keyword evidence="11" id="KW-1133">Transmembrane helix</keyword>
<dbReference type="SUPFAM" id="SSF81653">
    <property type="entry name" value="Calcium ATPase, transduction domain A"/>
    <property type="match status" value="1"/>
</dbReference>
<dbReference type="Gene3D" id="1.20.1110.10">
    <property type="entry name" value="Calcium-transporting ATPase, transmembrane domain"/>
    <property type="match status" value="1"/>
</dbReference>
<evidence type="ECO:0000256" key="4">
    <source>
        <dbReference type="ARBA" id="ARBA00022568"/>
    </source>
</evidence>
<dbReference type="Pfam" id="PF00690">
    <property type="entry name" value="Cation_ATPase_N"/>
    <property type="match status" value="1"/>
</dbReference>
<evidence type="ECO:0000256" key="11">
    <source>
        <dbReference type="ARBA" id="ARBA00022989"/>
    </source>
</evidence>
<organism evidence="15 16">
    <name type="scientific">Angomonas deanei</name>
    <dbReference type="NCBI Taxonomy" id="59799"/>
    <lineage>
        <taxon>Eukaryota</taxon>
        <taxon>Discoba</taxon>
        <taxon>Euglenozoa</taxon>
        <taxon>Kinetoplastea</taxon>
        <taxon>Metakinetoplastina</taxon>
        <taxon>Trypanosomatida</taxon>
        <taxon>Trypanosomatidae</taxon>
        <taxon>Strigomonadinae</taxon>
        <taxon>Angomonas</taxon>
    </lineage>
</organism>
<dbReference type="SUPFAM" id="SSF81665">
    <property type="entry name" value="Calcium ATPase, transmembrane domain M"/>
    <property type="match status" value="1"/>
</dbReference>
<dbReference type="EMBL" id="LR877160">
    <property type="protein sequence ID" value="CAD2220154.1"/>
    <property type="molecule type" value="Genomic_DNA"/>
</dbReference>
<protein>
    <recommendedName>
        <fullName evidence="2">P-type Ca(2+) transporter</fullName>
        <ecNumber evidence="2">7.2.2.10</ecNumber>
    </recommendedName>
</protein>
<dbReference type="InterPro" id="IPR001757">
    <property type="entry name" value="P_typ_ATPase"/>
</dbReference>
<evidence type="ECO:0000256" key="2">
    <source>
        <dbReference type="ARBA" id="ARBA00012790"/>
    </source>
</evidence>
<proteinExistence type="predicted"/>
<feature type="domain" description="Cation-transporting P-type ATPase N-terminal" evidence="14">
    <location>
        <begin position="11"/>
        <end position="85"/>
    </location>
</feature>
<sequence>MNPKNISVPTDASTLAFEKVCSMLNVDVAKGLSAENADERRVTFGDNALPDEKTTPFWKLVLGQFNDTLVQILLAAAGISFSMALLENNPADFVEPFIILLILTLNAIVGVLQENKAEEAIEALKKYAPENAHVLRNGTMIVAPSEQLVPGDIVEVSVGNRVPADIRVGELHSTALRVDQSILTGESKEVLKSAEKEKTHSRFSNNIVYSGSSVVYGKAIGVVVRTGSSTEIGLIERNVREQETESTPLRRNSMNLVFFFPKLSVIFAWQFLQ</sequence>
<dbReference type="Gene3D" id="2.70.150.10">
    <property type="entry name" value="Calcium-transporting ATPase, cytoplasmic transduction domain A"/>
    <property type="match status" value="1"/>
</dbReference>
<keyword evidence="16" id="KW-1185">Reference proteome</keyword>
<dbReference type="InterPro" id="IPR059000">
    <property type="entry name" value="ATPase_P-type_domA"/>
</dbReference>
<dbReference type="EC" id="7.2.2.10" evidence="2"/>
<evidence type="ECO:0000256" key="13">
    <source>
        <dbReference type="ARBA" id="ARBA00023136"/>
    </source>
</evidence>
<keyword evidence="12" id="KW-0406">Ion transport</keyword>
<reference evidence="15 16" key="1">
    <citation type="submission" date="2020-08" db="EMBL/GenBank/DDBJ databases">
        <authorList>
            <person name="Newling K."/>
            <person name="Davey J."/>
            <person name="Forrester S."/>
        </authorList>
    </citation>
    <scope>NUCLEOTIDE SEQUENCE [LARGE SCALE GENOMIC DNA]</scope>
    <source>
        <strain evidence="16">Crithidia deanei Carvalho (ATCC PRA-265)</strain>
    </source>
</reference>
<dbReference type="Proteomes" id="UP000515908">
    <property type="component" value="Chromosome 16"/>
</dbReference>
<evidence type="ECO:0000313" key="15">
    <source>
        <dbReference type="EMBL" id="CAD2220154.1"/>
    </source>
</evidence>
<keyword evidence="5" id="KW-0812">Transmembrane</keyword>
<dbReference type="NCBIfam" id="TIGR01494">
    <property type="entry name" value="ATPase_P-type"/>
    <property type="match status" value="1"/>
</dbReference>
<dbReference type="GO" id="GO:0005388">
    <property type="term" value="F:P-type calcium transporter activity"/>
    <property type="evidence" value="ECO:0007669"/>
    <property type="project" value="UniProtKB-EC"/>
</dbReference>
<evidence type="ECO:0000256" key="7">
    <source>
        <dbReference type="ARBA" id="ARBA00022837"/>
    </source>
</evidence>
<dbReference type="AlphaFoldDB" id="A0A7G2CMJ0"/>
<dbReference type="Pfam" id="PF00122">
    <property type="entry name" value="E1-E2_ATPase"/>
    <property type="match status" value="1"/>
</dbReference>
<evidence type="ECO:0000313" key="16">
    <source>
        <dbReference type="Proteomes" id="UP000515908"/>
    </source>
</evidence>
<dbReference type="SMART" id="SM00831">
    <property type="entry name" value="Cation_ATPase_N"/>
    <property type="match status" value="1"/>
</dbReference>
<dbReference type="InterPro" id="IPR023298">
    <property type="entry name" value="ATPase_P-typ_TM_dom_sf"/>
</dbReference>
<accession>A0A7G2CMJ0</accession>
<evidence type="ECO:0000256" key="5">
    <source>
        <dbReference type="ARBA" id="ARBA00022692"/>
    </source>
</evidence>
<dbReference type="FunFam" id="2.70.150.10:FF:000014">
    <property type="entry name" value="Calcium-transporting ATPase, putative"/>
    <property type="match status" value="1"/>
</dbReference>
<dbReference type="InterPro" id="IPR008250">
    <property type="entry name" value="ATPase_P-typ_transduc_dom_A_sf"/>
</dbReference>
<dbReference type="VEuPathDB" id="TriTrypDB:ADEAN_000766900"/>
<keyword evidence="9" id="KW-0460">Magnesium</keyword>
<keyword evidence="13" id="KW-0472">Membrane</keyword>
<comment type="subcellular location">
    <subcellularLocation>
        <location evidence="1">Membrane</location>
        <topology evidence="1">Multi-pass membrane protein</topology>
    </subcellularLocation>
</comment>
<name>A0A7G2CMJ0_9TRYP</name>
<keyword evidence="10" id="KW-1278">Translocase</keyword>
<evidence type="ECO:0000256" key="12">
    <source>
        <dbReference type="ARBA" id="ARBA00023065"/>
    </source>
</evidence>
<keyword evidence="4" id="KW-0109">Calcium transport</keyword>
<dbReference type="GO" id="GO:0016020">
    <property type="term" value="C:membrane"/>
    <property type="evidence" value="ECO:0007669"/>
    <property type="project" value="UniProtKB-SubCell"/>
</dbReference>
<gene>
    <name evidence="15" type="ORF">ADEAN_000766900</name>
</gene>
<keyword evidence="7" id="KW-0106">Calcium</keyword>
<evidence type="ECO:0000256" key="1">
    <source>
        <dbReference type="ARBA" id="ARBA00004141"/>
    </source>
</evidence>
<evidence type="ECO:0000256" key="6">
    <source>
        <dbReference type="ARBA" id="ARBA00022741"/>
    </source>
</evidence>
<evidence type="ECO:0000256" key="9">
    <source>
        <dbReference type="ARBA" id="ARBA00022842"/>
    </source>
</evidence>
<keyword evidence="8" id="KW-0067">ATP-binding</keyword>
<evidence type="ECO:0000259" key="14">
    <source>
        <dbReference type="SMART" id="SM00831"/>
    </source>
</evidence>
<evidence type="ECO:0000256" key="3">
    <source>
        <dbReference type="ARBA" id="ARBA00022448"/>
    </source>
</evidence>
<dbReference type="GO" id="GO:0016887">
    <property type="term" value="F:ATP hydrolysis activity"/>
    <property type="evidence" value="ECO:0007669"/>
    <property type="project" value="InterPro"/>
</dbReference>
<dbReference type="InterPro" id="IPR004014">
    <property type="entry name" value="ATPase_P-typ_cation-transptr_N"/>
</dbReference>
<evidence type="ECO:0000256" key="8">
    <source>
        <dbReference type="ARBA" id="ARBA00022840"/>
    </source>
</evidence>
<evidence type="ECO:0000256" key="10">
    <source>
        <dbReference type="ARBA" id="ARBA00022967"/>
    </source>
</evidence>
<dbReference type="GO" id="GO:0005524">
    <property type="term" value="F:ATP binding"/>
    <property type="evidence" value="ECO:0007669"/>
    <property type="project" value="UniProtKB-KW"/>
</dbReference>
<dbReference type="PANTHER" id="PTHR42861">
    <property type="entry name" value="CALCIUM-TRANSPORTING ATPASE"/>
    <property type="match status" value="1"/>
</dbReference>
<keyword evidence="3" id="KW-0813">Transport</keyword>